<dbReference type="EMBL" id="JAJNOR010000001">
    <property type="protein sequence ID" value="MCD2491789.1"/>
    <property type="molecule type" value="Genomic_DNA"/>
</dbReference>
<dbReference type="GO" id="GO:0019354">
    <property type="term" value="P:siroheme biosynthetic process"/>
    <property type="evidence" value="ECO:0007669"/>
    <property type="project" value="InterPro"/>
</dbReference>
<keyword evidence="4" id="KW-0520">NAD</keyword>
<evidence type="ECO:0000313" key="7">
    <source>
        <dbReference type="EMBL" id="MCD2491789.1"/>
    </source>
</evidence>
<dbReference type="Proteomes" id="UP001299265">
    <property type="component" value="Unassembled WGS sequence"/>
</dbReference>
<keyword evidence="8" id="KW-1185">Reference proteome</keyword>
<keyword evidence="5" id="KW-0627">Porphyrin biosynthesis</keyword>
<evidence type="ECO:0000256" key="6">
    <source>
        <dbReference type="ARBA" id="ARBA00047561"/>
    </source>
</evidence>
<comment type="catalytic activity">
    <reaction evidence="6">
        <text>precorrin-2 + NAD(+) = sirohydrochlorin + NADH + 2 H(+)</text>
        <dbReference type="Rhea" id="RHEA:15613"/>
        <dbReference type="ChEBI" id="CHEBI:15378"/>
        <dbReference type="ChEBI" id="CHEBI:57540"/>
        <dbReference type="ChEBI" id="CHEBI:57945"/>
        <dbReference type="ChEBI" id="CHEBI:58351"/>
        <dbReference type="ChEBI" id="CHEBI:58827"/>
        <dbReference type="EC" id="1.3.1.76"/>
    </reaction>
</comment>
<dbReference type="EC" id="1.3.1.76" evidence="2"/>
<dbReference type="Pfam" id="PF13241">
    <property type="entry name" value="NAD_binding_7"/>
    <property type="match status" value="1"/>
</dbReference>
<comment type="pathway">
    <text evidence="1">Porphyrin-containing compound metabolism; siroheme biosynthesis; sirohydrochlorin from precorrin-2: step 1/1.</text>
</comment>
<dbReference type="NCBIfam" id="TIGR01470">
    <property type="entry name" value="cysG_Nterm"/>
    <property type="match status" value="1"/>
</dbReference>
<protein>
    <recommendedName>
        <fullName evidence="2">precorrin-2 dehydrogenase</fullName>
        <ecNumber evidence="2">1.3.1.76</ecNumber>
    </recommendedName>
</protein>
<evidence type="ECO:0000256" key="1">
    <source>
        <dbReference type="ARBA" id="ARBA00005010"/>
    </source>
</evidence>
<evidence type="ECO:0000256" key="2">
    <source>
        <dbReference type="ARBA" id="ARBA00012400"/>
    </source>
</evidence>
<dbReference type="SUPFAM" id="SSF51735">
    <property type="entry name" value="NAD(P)-binding Rossmann-fold domains"/>
    <property type="match status" value="1"/>
</dbReference>
<dbReference type="InterPro" id="IPR036291">
    <property type="entry name" value="NAD(P)-bd_dom_sf"/>
</dbReference>
<sequence>MRFPMFVELEGKRVVVAGAGTIGTRRIRVLVEFGASVLVISPEVSGEVRDLWQSGKVQCELRTVEKQDMETAFLVVAAADKREINHQIYEWCSEAGIPVNVADKKEECSFYFPGIAKRGSLVAGVCAGGEDHRLARQAVEEIREFWKEKAGI</sequence>
<name>A0AAP2RGG6_9FIRM</name>
<gene>
    <name evidence="7" type="ORF">LQE92_04015</name>
</gene>
<dbReference type="RefSeq" id="WP_231061699.1">
    <property type="nucleotide sequence ID" value="NZ_JAJNOR010000001.1"/>
</dbReference>
<keyword evidence="3" id="KW-0560">Oxidoreductase</keyword>
<dbReference type="PANTHER" id="PTHR35330:SF1">
    <property type="entry name" value="SIROHEME BIOSYNTHESIS PROTEIN MET8"/>
    <property type="match status" value="1"/>
</dbReference>
<accession>A0AAP2RGG6</accession>
<dbReference type="GO" id="GO:0004325">
    <property type="term" value="F:ferrochelatase activity"/>
    <property type="evidence" value="ECO:0007669"/>
    <property type="project" value="InterPro"/>
</dbReference>
<dbReference type="InterPro" id="IPR006367">
    <property type="entry name" value="Sirohaem_synthase_N"/>
</dbReference>
<organism evidence="7 8">
    <name type="scientific">Lientehia hominis</name>
    <dbReference type="NCBI Taxonomy" id="2897778"/>
    <lineage>
        <taxon>Bacteria</taxon>
        <taxon>Bacillati</taxon>
        <taxon>Bacillota</taxon>
        <taxon>Clostridia</taxon>
        <taxon>Lachnospirales</taxon>
        <taxon>Lachnospiraceae</taxon>
        <taxon>Lientehia</taxon>
    </lineage>
</organism>
<evidence type="ECO:0000256" key="4">
    <source>
        <dbReference type="ARBA" id="ARBA00023027"/>
    </source>
</evidence>
<evidence type="ECO:0000313" key="8">
    <source>
        <dbReference type="Proteomes" id="UP001299265"/>
    </source>
</evidence>
<comment type="caution">
    <text evidence="7">The sequence shown here is derived from an EMBL/GenBank/DDBJ whole genome shotgun (WGS) entry which is preliminary data.</text>
</comment>
<dbReference type="Gene3D" id="3.40.50.720">
    <property type="entry name" value="NAD(P)-binding Rossmann-like Domain"/>
    <property type="match status" value="1"/>
</dbReference>
<evidence type="ECO:0000256" key="3">
    <source>
        <dbReference type="ARBA" id="ARBA00023002"/>
    </source>
</evidence>
<reference evidence="7 8" key="1">
    <citation type="submission" date="2021-11" db="EMBL/GenBank/DDBJ databases">
        <title>Lacrimispora sp. nov. NSJ-141 isolated from human feces.</title>
        <authorList>
            <person name="Abdugheni R."/>
        </authorList>
    </citation>
    <scope>NUCLEOTIDE SEQUENCE [LARGE SCALE GENOMIC DNA]</scope>
    <source>
        <strain evidence="7 8">NSJ-141</strain>
    </source>
</reference>
<dbReference type="AlphaFoldDB" id="A0AAP2RGG6"/>
<evidence type="ECO:0000256" key="5">
    <source>
        <dbReference type="ARBA" id="ARBA00023244"/>
    </source>
</evidence>
<proteinExistence type="predicted"/>
<dbReference type="PANTHER" id="PTHR35330">
    <property type="entry name" value="SIROHEME BIOSYNTHESIS PROTEIN MET8"/>
    <property type="match status" value="1"/>
</dbReference>
<dbReference type="GO" id="GO:0043115">
    <property type="term" value="F:precorrin-2 dehydrogenase activity"/>
    <property type="evidence" value="ECO:0007669"/>
    <property type="project" value="UniProtKB-EC"/>
</dbReference>
<dbReference type="InterPro" id="IPR028161">
    <property type="entry name" value="Met8-like"/>
</dbReference>